<dbReference type="Pfam" id="PF03816">
    <property type="entry name" value="LytR_cpsA_psr"/>
    <property type="match status" value="1"/>
</dbReference>
<comment type="similarity">
    <text evidence="1">Belongs to the LytR/CpsA/Psr (LCP) family.</text>
</comment>
<accession>A0A521E8G3</accession>
<dbReference type="Proteomes" id="UP000320300">
    <property type="component" value="Unassembled WGS sequence"/>
</dbReference>
<gene>
    <name evidence="3" type="ORF">SAMN06265348_10794</name>
</gene>
<sequence>MNILGCYLNSNKIAYNLHRKALKFISKLNMKYLVSSLIITILFSLGIRAQDTTGLPPLVIPEEPVHKFSKTPLALGISPKVQAKIAAMKNPPLNIALFAVDRRSSNQEGNSDVIMIISIDQVTKTIKMSSILRDTYVNIEGKGMDKINAAFAIGGPQLAIKTINQNFAMDIKDYFNVDFFTTAKMIDALGGVEVAVKPEEIPYLNNYLKEISIIDNIPPDNVAQPGMQRLSGKQAVAYTRIRAVGRGDFERTERQRTVLVALFYKMQGGGSAMLPVLLTQILPYLETSMSSSELFSIGGTILNAKSKSIEQARFPLDSSSKGVRINNIYYLSADMDKTTAALHNFIYNGIKPGK</sequence>
<dbReference type="NCBIfam" id="TIGR00350">
    <property type="entry name" value="lytR_cpsA_psr"/>
    <property type="match status" value="1"/>
</dbReference>
<feature type="domain" description="Cell envelope-related transcriptional attenuator" evidence="2">
    <location>
        <begin position="110"/>
        <end position="267"/>
    </location>
</feature>
<dbReference type="PANTHER" id="PTHR33392">
    <property type="entry name" value="POLYISOPRENYL-TEICHOIC ACID--PEPTIDOGLYCAN TEICHOIC ACID TRANSFERASE TAGU"/>
    <property type="match status" value="1"/>
</dbReference>
<proteinExistence type="inferred from homology"/>
<evidence type="ECO:0000256" key="1">
    <source>
        <dbReference type="ARBA" id="ARBA00006068"/>
    </source>
</evidence>
<evidence type="ECO:0000313" key="3">
    <source>
        <dbReference type="EMBL" id="SMO79460.1"/>
    </source>
</evidence>
<dbReference type="InterPro" id="IPR004474">
    <property type="entry name" value="LytR_CpsA_psr"/>
</dbReference>
<dbReference type="InterPro" id="IPR050922">
    <property type="entry name" value="LytR/CpsA/Psr_CW_biosynth"/>
</dbReference>
<evidence type="ECO:0000259" key="2">
    <source>
        <dbReference type="Pfam" id="PF03816"/>
    </source>
</evidence>
<organism evidence="3 4">
    <name type="scientific">Pedobacter westerhofensis</name>
    <dbReference type="NCBI Taxonomy" id="425512"/>
    <lineage>
        <taxon>Bacteria</taxon>
        <taxon>Pseudomonadati</taxon>
        <taxon>Bacteroidota</taxon>
        <taxon>Sphingobacteriia</taxon>
        <taxon>Sphingobacteriales</taxon>
        <taxon>Sphingobacteriaceae</taxon>
        <taxon>Pedobacter</taxon>
    </lineage>
</organism>
<dbReference type="AlphaFoldDB" id="A0A521E8G3"/>
<evidence type="ECO:0000313" key="4">
    <source>
        <dbReference type="Proteomes" id="UP000320300"/>
    </source>
</evidence>
<dbReference type="EMBL" id="FXTN01000007">
    <property type="protein sequence ID" value="SMO79460.1"/>
    <property type="molecule type" value="Genomic_DNA"/>
</dbReference>
<dbReference type="PANTHER" id="PTHR33392:SF6">
    <property type="entry name" value="POLYISOPRENYL-TEICHOIC ACID--PEPTIDOGLYCAN TEICHOIC ACID TRANSFERASE TAGU"/>
    <property type="match status" value="1"/>
</dbReference>
<keyword evidence="4" id="KW-1185">Reference proteome</keyword>
<protein>
    <submittedName>
        <fullName evidence="3">Transcriptional attenuator, LytR family</fullName>
    </submittedName>
</protein>
<dbReference type="Gene3D" id="3.40.630.190">
    <property type="entry name" value="LCP protein"/>
    <property type="match status" value="1"/>
</dbReference>
<reference evidence="3 4" key="1">
    <citation type="submission" date="2017-05" db="EMBL/GenBank/DDBJ databases">
        <authorList>
            <person name="Varghese N."/>
            <person name="Submissions S."/>
        </authorList>
    </citation>
    <scope>NUCLEOTIDE SEQUENCE [LARGE SCALE GENOMIC DNA]</scope>
    <source>
        <strain evidence="3 4">DSM 19036</strain>
    </source>
</reference>
<name>A0A521E8G3_9SPHI</name>